<proteinExistence type="inferred from homology"/>
<dbReference type="InterPro" id="IPR010096">
    <property type="entry name" value="NADH-Q_OxRdtase_suN/2"/>
</dbReference>
<feature type="transmembrane region" description="Helical" evidence="5">
    <location>
        <begin position="96"/>
        <end position="114"/>
    </location>
</feature>
<reference evidence="8 9" key="1">
    <citation type="submission" date="2017-07" db="EMBL/GenBank/DDBJ databases">
        <authorList>
            <person name="Sun Z.S."/>
            <person name="Albrecht U."/>
            <person name="Echele G."/>
            <person name="Lee C.C."/>
        </authorList>
    </citation>
    <scope>NUCLEOTIDE SEQUENCE [LARGE SCALE GENOMIC DNA]</scope>
    <source>
        <strain evidence="8 9">P16-029</strain>
    </source>
</reference>
<dbReference type="GO" id="GO:0042773">
    <property type="term" value="P:ATP synthesis coupled electron transport"/>
    <property type="evidence" value="ECO:0007669"/>
    <property type="project" value="InterPro"/>
</dbReference>
<keyword evidence="5" id="KW-1003">Cell membrane</keyword>
<dbReference type="EC" id="7.1.1.-" evidence="5"/>
<dbReference type="GO" id="GO:0012505">
    <property type="term" value="C:endomembrane system"/>
    <property type="evidence" value="ECO:0007669"/>
    <property type="project" value="UniProtKB-SubCell"/>
</dbReference>
<evidence type="ECO:0000313" key="9">
    <source>
        <dbReference type="Proteomes" id="UP000259211"/>
    </source>
</evidence>
<dbReference type="Proteomes" id="UP000259211">
    <property type="component" value="Unassembled WGS sequence"/>
</dbReference>
<dbReference type="AlphaFoldDB" id="A0A3E2DET3"/>
<dbReference type="InterPro" id="IPR001750">
    <property type="entry name" value="ND/Mrp_TM"/>
</dbReference>
<feature type="transmembrane region" description="Helical" evidence="5">
    <location>
        <begin position="458"/>
        <end position="482"/>
    </location>
</feature>
<comment type="catalytic activity">
    <reaction evidence="5">
        <text>a quinone + NADH + 5 H(+)(in) = a quinol + NAD(+) + 4 H(+)(out)</text>
        <dbReference type="Rhea" id="RHEA:57888"/>
        <dbReference type="ChEBI" id="CHEBI:15378"/>
        <dbReference type="ChEBI" id="CHEBI:24646"/>
        <dbReference type="ChEBI" id="CHEBI:57540"/>
        <dbReference type="ChEBI" id="CHEBI:57945"/>
        <dbReference type="ChEBI" id="CHEBI:132124"/>
    </reaction>
</comment>
<dbReference type="Pfam" id="PF00361">
    <property type="entry name" value="Proton_antipo_M"/>
    <property type="match status" value="1"/>
</dbReference>
<feature type="transmembrane region" description="Helical" evidence="5">
    <location>
        <begin position="503"/>
        <end position="522"/>
    </location>
</feature>
<organism evidence="8 9">
    <name type="scientific">Cutibacterium avidum</name>
    <dbReference type="NCBI Taxonomy" id="33010"/>
    <lineage>
        <taxon>Bacteria</taxon>
        <taxon>Bacillati</taxon>
        <taxon>Actinomycetota</taxon>
        <taxon>Actinomycetes</taxon>
        <taxon>Propionibacteriales</taxon>
        <taxon>Propionibacteriaceae</taxon>
        <taxon>Cutibacterium</taxon>
    </lineage>
</organism>
<keyword evidence="4 5" id="KW-0472">Membrane</keyword>
<evidence type="ECO:0000256" key="6">
    <source>
        <dbReference type="RuleBase" id="RU000320"/>
    </source>
</evidence>
<feature type="transmembrane region" description="Helical" evidence="5">
    <location>
        <begin position="422"/>
        <end position="446"/>
    </location>
</feature>
<feature type="transmembrane region" description="Helical" evidence="5">
    <location>
        <begin position="173"/>
        <end position="190"/>
    </location>
</feature>
<comment type="caution">
    <text evidence="8">The sequence shown here is derived from an EMBL/GenBank/DDBJ whole genome shotgun (WGS) entry which is preliminary data.</text>
</comment>
<feature type="transmembrane region" description="Helical" evidence="5">
    <location>
        <begin position="202"/>
        <end position="224"/>
    </location>
</feature>
<feature type="transmembrane region" description="Helical" evidence="5">
    <location>
        <begin position="343"/>
        <end position="365"/>
    </location>
</feature>
<evidence type="ECO:0000256" key="1">
    <source>
        <dbReference type="ARBA" id="ARBA00004127"/>
    </source>
</evidence>
<keyword evidence="5" id="KW-0813">Transport</keyword>
<sequence>MNPVLLIPALGCLAPLDVVAPHIEYGPLMPVFALMAGACLAVLVEAFVPRSGRRPTQIILTVAALAVAIASTLTTIAKGTRIVAGQGTLALDGPTLATWMVLLVTSLGAVVLFAERVGGTQTAFVASASSVPGSPLEAKAEQEHREHTEVYPLLMFAVLGMMCFAASDDLIMMFVALEIFSLPLYLLSGMSRRRRLLSQEAALKYFLLGALSSALFLYGIVLLYGCAGSFKLGAIAAVGVTQVGSSRLIIAGMVLVAVGLLFKVGAVPFASWTPDVYTGAPTPVSGWMAVATKLVALVGLMRVLYVGLGAMRWDWQIILAVVAVASMAVGAVVGLAQTDMKRLLAYSAIAHAGFVLVGVVGAWTIQTGMTPGHTGSVSSVLVYMTAYGLSSIGFWLLILMVRRAGGESTEIDSWAGLGRKHPWFGVLVVIFVLSFAGIPLTAGFTGKLVVFLAGWRGGYAWLVLLGVLFSLVAAAFYLRIIAVVFFRNPKDENDPVEVAEPSIAGWITLIICAVFTIVMGVAPQPIIDLFNQASTFLR</sequence>
<dbReference type="GO" id="GO:0050136">
    <property type="term" value="F:NADH dehydrogenase (quinone) (non-electrogenic) activity"/>
    <property type="evidence" value="ECO:0007669"/>
    <property type="project" value="UniProtKB-UniRule"/>
</dbReference>
<feature type="transmembrane region" description="Helical" evidence="5">
    <location>
        <begin position="31"/>
        <end position="49"/>
    </location>
</feature>
<comment type="function">
    <text evidence="5">NDH-1 shuttles electrons from NADH, via FMN and iron-sulfur (Fe-S) centers, to quinones in the respiratory chain. The immediate electron acceptor for the enzyme in this species is believed to be a menaquinone. Couples the redox reaction to proton translocation (for every two electrons transferred, four hydrogen ions are translocated across the cytoplasmic membrane), and thus conserves the redox energy in a proton gradient.</text>
</comment>
<feature type="transmembrane region" description="Helical" evidence="5">
    <location>
        <begin position="58"/>
        <end position="76"/>
    </location>
</feature>
<accession>A0A3E2DET3</accession>
<dbReference type="HAMAP" id="MF_00445">
    <property type="entry name" value="NDH1_NuoN_1"/>
    <property type="match status" value="1"/>
</dbReference>
<feature type="transmembrane region" description="Helical" evidence="5">
    <location>
        <begin position="248"/>
        <end position="272"/>
    </location>
</feature>
<dbReference type="NCBIfam" id="NF004441">
    <property type="entry name" value="PRK05777.1-4"/>
    <property type="match status" value="1"/>
</dbReference>
<name>A0A3E2DET3_9ACTN</name>
<keyword evidence="2 5" id="KW-0812">Transmembrane</keyword>
<dbReference type="GO" id="GO:0005886">
    <property type="term" value="C:plasma membrane"/>
    <property type="evidence" value="ECO:0007669"/>
    <property type="project" value="UniProtKB-SubCell"/>
</dbReference>
<evidence type="ECO:0000256" key="2">
    <source>
        <dbReference type="ARBA" id="ARBA00022692"/>
    </source>
</evidence>
<feature type="transmembrane region" description="Helical" evidence="5">
    <location>
        <begin position="284"/>
        <end position="305"/>
    </location>
</feature>
<keyword evidence="5" id="KW-0520">NAD</keyword>
<keyword evidence="5" id="KW-1278">Translocase</keyword>
<evidence type="ECO:0000259" key="7">
    <source>
        <dbReference type="Pfam" id="PF00361"/>
    </source>
</evidence>
<gene>
    <name evidence="5" type="primary">nuoN</name>
    <name evidence="8" type="ORF">CHT91_07585</name>
</gene>
<feature type="transmembrane region" description="Helical" evidence="5">
    <location>
        <begin position="380"/>
        <end position="401"/>
    </location>
</feature>
<evidence type="ECO:0000256" key="4">
    <source>
        <dbReference type="ARBA" id="ARBA00023136"/>
    </source>
</evidence>
<evidence type="ECO:0000256" key="3">
    <source>
        <dbReference type="ARBA" id="ARBA00022989"/>
    </source>
</evidence>
<keyword evidence="3 5" id="KW-1133">Transmembrane helix</keyword>
<evidence type="ECO:0000313" key="8">
    <source>
        <dbReference type="EMBL" id="RFT43882.1"/>
    </source>
</evidence>
<dbReference type="GO" id="GO:0008137">
    <property type="term" value="F:NADH dehydrogenase (ubiquinone) activity"/>
    <property type="evidence" value="ECO:0007669"/>
    <property type="project" value="InterPro"/>
</dbReference>
<keyword evidence="5" id="KW-0874">Quinone</keyword>
<dbReference type="EMBL" id="NOWI01000006">
    <property type="protein sequence ID" value="RFT43882.1"/>
    <property type="molecule type" value="Genomic_DNA"/>
</dbReference>
<dbReference type="NCBIfam" id="TIGR01770">
    <property type="entry name" value="NDH_I_N"/>
    <property type="match status" value="1"/>
</dbReference>
<dbReference type="GO" id="GO:0048038">
    <property type="term" value="F:quinone binding"/>
    <property type="evidence" value="ECO:0007669"/>
    <property type="project" value="UniProtKB-KW"/>
</dbReference>
<protein>
    <recommendedName>
        <fullName evidence="5">NADH-quinone oxidoreductase subunit N</fullName>
        <ecNumber evidence="5">7.1.1.-</ecNumber>
    </recommendedName>
    <alternativeName>
        <fullName evidence="5">NADH dehydrogenase I subunit N</fullName>
    </alternativeName>
    <alternativeName>
        <fullName evidence="5">NDH-1 subunit N</fullName>
    </alternativeName>
</protein>
<feature type="transmembrane region" description="Helical" evidence="5">
    <location>
        <begin position="150"/>
        <end position="167"/>
    </location>
</feature>
<evidence type="ECO:0000256" key="5">
    <source>
        <dbReference type="HAMAP-Rule" id="MF_00445"/>
    </source>
</evidence>
<comment type="subcellular location">
    <subcellularLocation>
        <location evidence="5">Cell membrane</location>
        <topology evidence="5">Multi-pass membrane protein</topology>
    </subcellularLocation>
    <subcellularLocation>
        <location evidence="1">Endomembrane system</location>
        <topology evidence="1">Multi-pass membrane protein</topology>
    </subcellularLocation>
    <subcellularLocation>
        <location evidence="6">Membrane</location>
        <topology evidence="6">Multi-pass membrane protein</topology>
    </subcellularLocation>
</comment>
<feature type="transmembrane region" description="Helical" evidence="5">
    <location>
        <begin position="317"/>
        <end position="336"/>
    </location>
</feature>
<feature type="domain" description="NADH:quinone oxidoreductase/Mrp antiporter transmembrane" evidence="7">
    <location>
        <begin position="167"/>
        <end position="470"/>
    </location>
</feature>
<comment type="similarity">
    <text evidence="5">Belongs to the complex I subunit 2 family.</text>
</comment>
<comment type="subunit">
    <text evidence="5">NDH-1 is composed of 14 different subunits. Subunits NuoA, H, J, K, L, M, N constitute the membrane sector of the complex.</text>
</comment>
<dbReference type="RefSeq" id="WP_065673478.1">
    <property type="nucleotide sequence ID" value="NZ_AP031491.1"/>
</dbReference>
<dbReference type="PANTHER" id="PTHR22773">
    <property type="entry name" value="NADH DEHYDROGENASE"/>
    <property type="match status" value="1"/>
</dbReference>